<dbReference type="SUPFAM" id="SSF49899">
    <property type="entry name" value="Concanavalin A-like lectins/glucanases"/>
    <property type="match status" value="1"/>
</dbReference>
<comment type="caution">
    <text evidence="11">The sequence shown here is derived from an EMBL/GenBank/DDBJ whole genome shotgun (WGS) entry which is preliminary data.</text>
</comment>
<dbReference type="GO" id="GO:0051965">
    <property type="term" value="P:positive regulation of synapse assembly"/>
    <property type="evidence" value="ECO:0007669"/>
    <property type="project" value="TreeGrafter"/>
</dbReference>
<sequence length="477" mass="52932">MIPHPSFSFLLLLDENGFLFDGKKYVDIPDSVVPEDIGDKFTISTWIKTGLSKGRQTIISNTDKERLDRVHFSLSTSGTKLLFVHRREAIHASRDIYCNAEFQYKPAIFDAKWHHIVVIADGCAAKLYVDGEHYAPVVTEPDWTLHKSNLKNRLTVGARYLGKEGMYTDKFTGYLAGLAIRPNNSMEEQVLHCMIGCKEHVNVDGPLPPNFSAETIDFGTVHIAGVGAPDDFIKALQNVVYINERLIPTPGKRSVVILSMFNEVPLATITVDITVAGNTRPVIVIEGLDADIGLNWEKRKIVKEKGLRIFDSLEIEYEGCEKDDDSPVDKVRFLDAAVVRVNPAFKKGESFNFPKGIKGLKEKGLSVSFNNEELVIRGIAHYSEYEDVLQQMVYVNLDPADTLHHEITVTVSTMKGKCKSDAEQRNINTIHTNRGIAKNGVKFAKNNLNEEQLPGIVSMEAGIGSMSSGASPAASWP</sequence>
<dbReference type="Gene3D" id="2.60.120.200">
    <property type="match status" value="1"/>
</dbReference>
<dbReference type="GO" id="GO:0007155">
    <property type="term" value="P:cell adhesion"/>
    <property type="evidence" value="ECO:0007669"/>
    <property type="project" value="UniProtKB-KW"/>
</dbReference>
<keyword evidence="3" id="KW-0677">Repeat</keyword>
<dbReference type="InterPro" id="IPR013320">
    <property type="entry name" value="ConA-like_dom_sf"/>
</dbReference>
<evidence type="ECO:0000259" key="10">
    <source>
        <dbReference type="Pfam" id="PF19699"/>
    </source>
</evidence>
<comment type="subcellular location">
    <subcellularLocation>
        <location evidence="9">Endomembrane system</location>
        <topology evidence="9">Single-pass type I membrane protein</topology>
    </subcellularLocation>
</comment>
<dbReference type="GO" id="GO:0045211">
    <property type="term" value="C:postsynaptic membrane"/>
    <property type="evidence" value="ECO:0007669"/>
    <property type="project" value="TreeGrafter"/>
</dbReference>
<feature type="domain" description="Calsyntenin C-terminal" evidence="10">
    <location>
        <begin position="232"/>
        <end position="438"/>
    </location>
</feature>
<protein>
    <submittedName>
        <fullName evidence="11">Calsyntenin-2</fullName>
    </submittedName>
</protein>
<dbReference type="GO" id="GO:0012505">
    <property type="term" value="C:endomembrane system"/>
    <property type="evidence" value="ECO:0007669"/>
    <property type="project" value="UniProtKB-SubCell"/>
</dbReference>
<evidence type="ECO:0000256" key="6">
    <source>
        <dbReference type="ARBA" id="ARBA00022989"/>
    </source>
</evidence>
<evidence type="ECO:0000256" key="3">
    <source>
        <dbReference type="ARBA" id="ARBA00022737"/>
    </source>
</evidence>
<evidence type="ECO:0000313" key="11">
    <source>
        <dbReference type="EMBL" id="KAJ7393282.1"/>
    </source>
</evidence>
<keyword evidence="7" id="KW-0472">Membrane</keyword>
<dbReference type="Proteomes" id="UP001163046">
    <property type="component" value="Unassembled WGS sequence"/>
</dbReference>
<keyword evidence="8" id="KW-0325">Glycoprotein</keyword>
<accession>A0A9X0DAE3</accession>
<evidence type="ECO:0000256" key="4">
    <source>
        <dbReference type="ARBA" id="ARBA00022837"/>
    </source>
</evidence>
<name>A0A9X0DAE3_9CNID</name>
<dbReference type="InterPro" id="IPR045588">
    <property type="entry name" value="CLSTN_C"/>
</dbReference>
<keyword evidence="1" id="KW-0812">Transmembrane</keyword>
<dbReference type="OrthoDB" id="10012272at2759"/>
<evidence type="ECO:0000256" key="9">
    <source>
        <dbReference type="ARBA" id="ARBA00046288"/>
    </source>
</evidence>
<keyword evidence="6" id="KW-1133">Transmembrane helix</keyword>
<dbReference type="PANTHER" id="PTHR14139">
    <property type="entry name" value="CALSYNTENIN"/>
    <property type="match status" value="1"/>
</dbReference>
<evidence type="ECO:0000256" key="5">
    <source>
        <dbReference type="ARBA" id="ARBA00022889"/>
    </source>
</evidence>
<keyword evidence="12" id="KW-1185">Reference proteome</keyword>
<organism evidence="11 12">
    <name type="scientific">Desmophyllum pertusum</name>
    <dbReference type="NCBI Taxonomy" id="174260"/>
    <lineage>
        <taxon>Eukaryota</taxon>
        <taxon>Metazoa</taxon>
        <taxon>Cnidaria</taxon>
        <taxon>Anthozoa</taxon>
        <taxon>Hexacorallia</taxon>
        <taxon>Scleractinia</taxon>
        <taxon>Caryophylliina</taxon>
        <taxon>Caryophylliidae</taxon>
        <taxon>Desmophyllum</taxon>
    </lineage>
</organism>
<evidence type="ECO:0000256" key="7">
    <source>
        <dbReference type="ARBA" id="ARBA00023136"/>
    </source>
</evidence>
<dbReference type="AlphaFoldDB" id="A0A9X0DAE3"/>
<dbReference type="EMBL" id="MU825398">
    <property type="protein sequence ID" value="KAJ7393282.1"/>
    <property type="molecule type" value="Genomic_DNA"/>
</dbReference>
<keyword evidence="2" id="KW-0732">Signal</keyword>
<reference evidence="11" key="1">
    <citation type="submission" date="2023-01" db="EMBL/GenBank/DDBJ databases">
        <title>Genome assembly of the deep-sea coral Lophelia pertusa.</title>
        <authorList>
            <person name="Herrera S."/>
            <person name="Cordes E."/>
        </authorList>
    </citation>
    <scope>NUCLEOTIDE SEQUENCE</scope>
    <source>
        <strain evidence="11">USNM1676648</strain>
        <tissue evidence="11">Polyp</tissue>
    </source>
</reference>
<evidence type="ECO:0000313" key="12">
    <source>
        <dbReference type="Proteomes" id="UP001163046"/>
    </source>
</evidence>
<dbReference type="GO" id="GO:0009986">
    <property type="term" value="C:cell surface"/>
    <property type="evidence" value="ECO:0007669"/>
    <property type="project" value="TreeGrafter"/>
</dbReference>
<dbReference type="PANTHER" id="PTHR14139:SF2">
    <property type="entry name" value="CALSYNTENIN-1"/>
    <property type="match status" value="1"/>
</dbReference>
<gene>
    <name evidence="11" type="primary">CLSTN2_2</name>
    <name evidence="11" type="ORF">OS493_006251</name>
</gene>
<evidence type="ECO:0000256" key="8">
    <source>
        <dbReference type="ARBA" id="ARBA00023180"/>
    </source>
</evidence>
<evidence type="ECO:0000256" key="2">
    <source>
        <dbReference type="ARBA" id="ARBA00022729"/>
    </source>
</evidence>
<dbReference type="Pfam" id="PF13385">
    <property type="entry name" value="Laminin_G_3"/>
    <property type="match status" value="1"/>
</dbReference>
<dbReference type="GO" id="GO:0050806">
    <property type="term" value="P:positive regulation of synaptic transmission"/>
    <property type="evidence" value="ECO:0007669"/>
    <property type="project" value="TreeGrafter"/>
</dbReference>
<keyword evidence="4" id="KW-0106">Calcium</keyword>
<proteinExistence type="predicted"/>
<dbReference type="Pfam" id="PF19699">
    <property type="entry name" value="CLSTN_C"/>
    <property type="match status" value="1"/>
</dbReference>
<evidence type="ECO:0000256" key="1">
    <source>
        <dbReference type="ARBA" id="ARBA00022692"/>
    </source>
</evidence>
<keyword evidence="5" id="KW-0130">Cell adhesion</keyword>